<evidence type="ECO:0000256" key="5">
    <source>
        <dbReference type="ARBA" id="ARBA00023237"/>
    </source>
</evidence>
<evidence type="ECO:0000313" key="8">
    <source>
        <dbReference type="EMBL" id="SDM58330.1"/>
    </source>
</evidence>
<keyword evidence="5" id="KW-0998">Cell outer membrane</keyword>
<evidence type="ECO:0000256" key="4">
    <source>
        <dbReference type="ARBA" id="ARBA00023136"/>
    </source>
</evidence>
<comment type="subcellular location">
    <subcellularLocation>
        <location evidence="1">Cell outer membrane</location>
    </subcellularLocation>
</comment>
<evidence type="ECO:0000256" key="1">
    <source>
        <dbReference type="ARBA" id="ARBA00004442"/>
    </source>
</evidence>
<dbReference type="InterPro" id="IPR011990">
    <property type="entry name" value="TPR-like_helical_dom_sf"/>
</dbReference>
<dbReference type="SUPFAM" id="SSF48452">
    <property type="entry name" value="TPR-like"/>
    <property type="match status" value="1"/>
</dbReference>
<proteinExistence type="inferred from homology"/>
<comment type="similarity">
    <text evidence="2">Belongs to the SusD family.</text>
</comment>
<evidence type="ECO:0000256" key="3">
    <source>
        <dbReference type="ARBA" id="ARBA00022729"/>
    </source>
</evidence>
<evidence type="ECO:0000259" key="7">
    <source>
        <dbReference type="Pfam" id="PF14322"/>
    </source>
</evidence>
<dbReference type="Pfam" id="PF14322">
    <property type="entry name" value="SusD-like_3"/>
    <property type="match status" value="1"/>
</dbReference>
<evidence type="ECO:0000313" key="9">
    <source>
        <dbReference type="Proteomes" id="UP000183200"/>
    </source>
</evidence>
<keyword evidence="3" id="KW-0732">Signal</keyword>
<feature type="domain" description="RagB/SusD" evidence="6">
    <location>
        <begin position="342"/>
        <end position="456"/>
    </location>
</feature>
<dbReference type="Gene3D" id="1.25.40.390">
    <property type="match status" value="1"/>
</dbReference>
<evidence type="ECO:0000256" key="2">
    <source>
        <dbReference type="ARBA" id="ARBA00006275"/>
    </source>
</evidence>
<feature type="domain" description="SusD-like N-terminal" evidence="7">
    <location>
        <begin position="91"/>
        <end position="242"/>
    </location>
</feature>
<dbReference type="InterPro" id="IPR033985">
    <property type="entry name" value="SusD-like_N"/>
</dbReference>
<dbReference type="Proteomes" id="UP000183200">
    <property type="component" value="Unassembled WGS sequence"/>
</dbReference>
<dbReference type="EMBL" id="FNGY01000004">
    <property type="protein sequence ID" value="SDM58330.1"/>
    <property type="molecule type" value="Genomic_DNA"/>
</dbReference>
<protein>
    <submittedName>
        <fullName evidence="8">SusD family protein</fullName>
    </submittedName>
</protein>
<reference evidence="9" key="1">
    <citation type="submission" date="2016-10" db="EMBL/GenBank/DDBJ databases">
        <authorList>
            <person name="Varghese N."/>
            <person name="Submissions S."/>
        </authorList>
    </citation>
    <scope>NUCLEOTIDE SEQUENCE [LARGE SCALE GENOMIC DNA]</scope>
    <source>
        <strain evidence="9">DSM 19110</strain>
    </source>
</reference>
<evidence type="ECO:0000259" key="6">
    <source>
        <dbReference type="Pfam" id="PF07980"/>
    </source>
</evidence>
<keyword evidence="9" id="KW-1185">Reference proteome</keyword>
<dbReference type="InterPro" id="IPR012944">
    <property type="entry name" value="SusD_RagB_dom"/>
</dbReference>
<dbReference type="RefSeq" id="WP_074607320.1">
    <property type="nucleotide sequence ID" value="NZ_FNGY01000004.1"/>
</dbReference>
<name>A0A1G9UEF5_9SPHI</name>
<dbReference type="Pfam" id="PF07980">
    <property type="entry name" value="SusD_RagB"/>
    <property type="match status" value="1"/>
</dbReference>
<gene>
    <name evidence="8" type="ORF">SAMN05421820_104150</name>
</gene>
<organism evidence="8 9">
    <name type="scientific">Pedobacter steynii</name>
    <dbReference type="NCBI Taxonomy" id="430522"/>
    <lineage>
        <taxon>Bacteria</taxon>
        <taxon>Pseudomonadati</taxon>
        <taxon>Bacteroidota</taxon>
        <taxon>Sphingobacteriia</taxon>
        <taxon>Sphingobacteriales</taxon>
        <taxon>Sphingobacteriaceae</taxon>
        <taxon>Pedobacter</taxon>
    </lineage>
</organism>
<dbReference type="AlphaFoldDB" id="A0A1G9UEF5"/>
<dbReference type="OrthoDB" id="1147023at2"/>
<keyword evidence="4" id="KW-0472">Membrane</keyword>
<accession>A0A1G9UEF5</accession>
<sequence length="483" mass="55155">MKNIQKISLILFIAIAPLASCKKFLEADIDNRTSLDQLKDLEKAIIAIEPGSDHHFTDFMTDDYVYKDIAGHVVRDANEKIKPLFTFEILKNSVDKNQMFADGLNPNSAFLRYYFRINNANLLISKAEELKSAKAGEAARLNNVIAHAKSIKAYCNFMLANLFGKQYDAATAATDLAAPYIGEYNSKAIVNRPRASVKLLYDEVEKDWLSALELMDDKNPFFNSKFYFSKRAIYGLLSRLYLNKKEWDNATKYADLAVQADALPLNIAKIRGGTQDPDLFSKTYFDPVNPSYLMMGNNTYQLLAYFFSGYYPYTLSSFMLDQGGHSGTIRTSPLYDDIIMVKFVYFSTQSNRNMNMPLITVDEALFNRAEAQIEKNQLLNDVAKADLLSLINNQSMQYTPDKLKERTDELEAANTKEKAISLLLKIKRMRFGNEGMRWFDIKRHQLPVTHNMNGTDYKLTGTNANEYVIKMPLEEIQFNKDVQ</sequence>